<reference evidence="6" key="1">
    <citation type="journal article" date="2019" name="Int. J. Syst. Evol. Microbiol.">
        <title>The Global Catalogue of Microorganisms (GCM) 10K type strain sequencing project: providing services to taxonomists for standard genome sequencing and annotation.</title>
        <authorList>
            <consortium name="The Broad Institute Genomics Platform"/>
            <consortium name="The Broad Institute Genome Sequencing Center for Infectious Disease"/>
            <person name="Wu L."/>
            <person name="Ma J."/>
        </authorList>
    </citation>
    <scope>NUCLEOTIDE SEQUENCE [LARGE SCALE GENOMIC DNA]</scope>
    <source>
        <strain evidence="6">CGMCC 4.7152</strain>
    </source>
</reference>
<dbReference type="SUPFAM" id="SSF52540">
    <property type="entry name" value="P-loop containing nucleoside triphosphate hydrolases"/>
    <property type="match status" value="1"/>
</dbReference>
<dbReference type="PROSITE" id="PS50043">
    <property type="entry name" value="HTH_LUXR_2"/>
    <property type="match status" value="1"/>
</dbReference>
<dbReference type="PRINTS" id="PR00038">
    <property type="entry name" value="HTHLUXR"/>
</dbReference>
<evidence type="ECO:0000256" key="2">
    <source>
        <dbReference type="ARBA" id="ARBA00022840"/>
    </source>
</evidence>
<dbReference type="RefSeq" id="WP_380127012.1">
    <property type="nucleotide sequence ID" value="NZ_JBHSIU010000101.1"/>
</dbReference>
<dbReference type="PANTHER" id="PTHR16305:SF35">
    <property type="entry name" value="TRANSCRIPTIONAL ACTIVATOR DOMAIN"/>
    <property type="match status" value="1"/>
</dbReference>
<dbReference type="CDD" id="cd06170">
    <property type="entry name" value="LuxR_C_like"/>
    <property type="match status" value="1"/>
</dbReference>
<evidence type="ECO:0000256" key="3">
    <source>
        <dbReference type="SAM" id="MobiDB-lite"/>
    </source>
</evidence>
<dbReference type="InterPro" id="IPR000792">
    <property type="entry name" value="Tscrpt_reg_LuxR_C"/>
</dbReference>
<evidence type="ECO:0000313" key="6">
    <source>
        <dbReference type="Proteomes" id="UP001595912"/>
    </source>
</evidence>
<dbReference type="InterPro" id="IPR027417">
    <property type="entry name" value="P-loop_NTPase"/>
</dbReference>
<sequence length="966" mass="103656">MTGQPVRGRPVADLVGRTDELELIEALLAGHGQVGTGLLLRGDPGAGKTALLDAAAARAAADGMRVLRACGAQFEAEISFSTLHQMLDPLRERADRLAGQHRDALDQVFDLAPGSSPDPLVVTAVLALLRGVAAERPLLVIVDGVPWIDRASATVLGFAARRIGDDPIVFLAAARTGAGGFFDQVGFPEREIGPLATQPATCLLDTRWPGLAPTVRRRLLDAAAGNPLALRELPGLLTDRQRRGQDPLPASLPLNGRLEAIFAAGARALPAPGRQVLLLAALEPDASLATIRSAAQGRADVDDLAPAQQAGLVRMDAVTGPVVFRHPLIRSAIVQMTPLAERRAAHQALAAALAGDPERRAWHLAEAATGPDETVARALDEAAVGDRRRGDAAAAVTLLVRAGELSPHPAGRSRRLVEAAYLAAVTGQLDQVPRLLADAGQAPDTPTGLVFAATAHFLTTGEGDIDAAHRLLARALDDVTDTTTTTNSWDSYGILFGLTFVSVYAGRPEPWELLKTTLARFAPEAVTPFRLLYDVYVDPARTADTVREGLAHAFTALPADPAPWQIVPLAYAAVGMDALSDYRYLVRRMIERERDGSAIALVVAGLLLLCVDSYVHGQWDEAENLAREGLDLAAVHGYHLAEGQLRCHLAYIAAGRGNVDRARVLTDEVITWAAPRGIGLPQAYAWRVRTLAALGHGDYEEAYVQAARVTPLGAPRACVPGRLMLMDLVEAAVRTRRTEQARAHVAAAQQAGIPRISTRMALITAGAAALAADDDQADQLFEAALSLPEADQWPFEQARIQLAYGQWLRRTRDTSRARLYLRAAADTLDRMDARPWAQRARDELRATGIATATTRPDTRTAALTAQERQIATLAATGLTNKQIAQQLFLSHRTVGAHLHRLYPKLGITSRAALRAALDTITPDKHDHAPQPAFPTEDQDGNEPVRQRTTEHRRIAQPQTRPAEHPP</sequence>
<organism evidence="5 6">
    <name type="scientific">Dactylosporangium cerinum</name>
    <dbReference type="NCBI Taxonomy" id="1434730"/>
    <lineage>
        <taxon>Bacteria</taxon>
        <taxon>Bacillati</taxon>
        <taxon>Actinomycetota</taxon>
        <taxon>Actinomycetes</taxon>
        <taxon>Micromonosporales</taxon>
        <taxon>Micromonosporaceae</taxon>
        <taxon>Dactylosporangium</taxon>
    </lineage>
</organism>
<feature type="domain" description="HTH luxR-type" evidence="4">
    <location>
        <begin position="856"/>
        <end position="921"/>
    </location>
</feature>
<evidence type="ECO:0000259" key="4">
    <source>
        <dbReference type="PROSITE" id="PS50043"/>
    </source>
</evidence>
<keyword evidence="2" id="KW-0067">ATP-binding</keyword>
<keyword evidence="1" id="KW-0547">Nucleotide-binding</keyword>
<feature type="region of interest" description="Disordered" evidence="3">
    <location>
        <begin position="921"/>
        <end position="966"/>
    </location>
</feature>
<evidence type="ECO:0000313" key="5">
    <source>
        <dbReference type="EMBL" id="MFC5006386.1"/>
    </source>
</evidence>
<dbReference type="InterPro" id="IPR016032">
    <property type="entry name" value="Sig_transdc_resp-reg_C-effctor"/>
</dbReference>
<dbReference type="SMART" id="SM00421">
    <property type="entry name" value="HTH_LUXR"/>
    <property type="match status" value="1"/>
</dbReference>
<dbReference type="Proteomes" id="UP001595912">
    <property type="component" value="Unassembled WGS sequence"/>
</dbReference>
<evidence type="ECO:0000256" key="1">
    <source>
        <dbReference type="ARBA" id="ARBA00022741"/>
    </source>
</evidence>
<protein>
    <submittedName>
        <fullName evidence="5">AAA family ATPase</fullName>
    </submittedName>
</protein>
<dbReference type="Pfam" id="PF13191">
    <property type="entry name" value="AAA_16"/>
    <property type="match status" value="1"/>
</dbReference>
<dbReference type="PROSITE" id="PS00622">
    <property type="entry name" value="HTH_LUXR_1"/>
    <property type="match status" value="1"/>
</dbReference>
<proteinExistence type="predicted"/>
<dbReference type="Gene3D" id="1.10.10.10">
    <property type="entry name" value="Winged helix-like DNA-binding domain superfamily/Winged helix DNA-binding domain"/>
    <property type="match status" value="1"/>
</dbReference>
<dbReference type="Pfam" id="PF00196">
    <property type="entry name" value="GerE"/>
    <property type="match status" value="1"/>
</dbReference>
<dbReference type="InterPro" id="IPR041664">
    <property type="entry name" value="AAA_16"/>
</dbReference>
<name>A0ABV9WCB7_9ACTN</name>
<dbReference type="PANTHER" id="PTHR16305">
    <property type="entry name" value="TESTICULAR SOLUBLE ADENYLYL CYCLASE"/>
    <property type="match status" value="1"/>
</dbReference>
<dbReference type="EMBL" id="JBHSIU010000101">
    <property type="protein sequence ID" value="MFC5006386.1"/>
    <property type="molecule type" value="Genomic_DNA"/>
</dbReference>
<dbReference type="SUPFAM" id="SSF46894">
    <property type="entry name" value="C-terminal effector domain of the bipartite response regulators"/>
    <property type="match status" value="1"/>
</dbReference>
<gene>
    <name evidence="5" type="ORF">ACFPIJ_52275</name>
</gene>
<comment type="caution">
    <text evidence="5">The sequence shown here is derived from an EMBL/GenBank/DDBJ whole genome shotgun (WGS) entry which is preliminary data.</text>
</comment>
<feature type="compositionally biased region" description="Basic and acidic residues" evidence="3">
    <location>
        <begin position="942"/>
        <end position="953"/>
    </location>
</feature>
<keyword evidence="6" id="KW-1185">Reference proteome</keyword>
<dbReference type="InterPro" id="IPR036388">
    <property type="entry name" value="WH-like_DNA-bd_sf"/>
</dbReference>
<accession>A0ABV9WCB7</accession>
<dbReference type="Gene3D" id="3.40.50.300">
    <property type="entry name" value="P-loop containing nucleotide triphosphate hydrolases"/>
    <property type="match status" value="1"/>
</dbReference>